<dbReference type="RefSeq" id="WP_289842238.1">
    <property type="nucleotide sequence ID" value="NZ_CATKSH010000031.1"/>
</dbReference>
<name>A0AA35Y2Y4_9PROT</name>
<evidence type="ECO:0000256" key="1">
    <source>
        <dbReference type="SAM" id="Phobius"/>
    </source>
</evidence>
<dbReference type="InterPro" id="IPR003425">
    <property type="entry name" value="CCB3/YggT"/>
</dbReference>
<keyword evidence="1" id="KW-0472">Membrane</keyword>
<proteinExistence type="predicted"/>
<gene>
    <name evidence="2" type="ORF">LMG32879_002914</name>
</gene>
<reference evidence="2" key="1">
    <citation type="submission" date="2023-03" db="EMBL/GenBank/DDBJ databases">
        <authorList>
            <person name="Cleenwerck I."/>
        </authorList>
    </citation>
    <scope>NUCLEOTIDE SEQUENCE</scope>
    <source>
        <strain evidence="2">LMG 32879</strain>
    </source>
</reference>
<organism evidence="2 3">
    <name type="scientific">Brytella acorum</name>
    <dbReference type="NCBI Taxonomy" id="2959299"/>
    <lineage>
        <taxon>Bacteria</taxon>
        <taxon>Pseudomonadati</taxon>
        <taxon>Pseudomonadota</taxon>
        <taxon>Alphaproteobacteria</taxon>
        <taxon>Acetobacterales</taxon>
        <taxon>Acetobacteraceae</taxon>
        <taxon>Brytella</taxon>
    </lineage>
</organism>
<dbReference type="AlphaFoldDB" id="A0AA35Y2Y4"/>
<keyword evidence="1" id="KW-1133">Transmembrane helix</keyword>
<dbReference type="GO" id="GO:0016020">
    <property type="term" value="C:membrane"/>
    <property type="evidence" value="ECO:0007669"/>
    <property type="project" value="InterPro"/>
</dbReference>
<dbReference type="Proteomes" id="UP001176960">
    <property type="component" value="Unassembled WGS sequence"/>
</dbReference>
<keyword evidence="3" id="KW-1185">Reference proteome</keyword>
<accession>A0AA35Y2Y4</accession>
<feature type="transmembrane region" description="Helical" evidence="1">
    <location>
        <begin position="73"/>
        <end position="98"/>
    </location>
</feature>
<evidence type="ECO:0000313" key="2">
    <source>
        <dbReference type="EMBL" id="CAI9122058.1"/>
    </source>
</evidence>
<keyword evidence="1" id="KW-0812">Transmembrane</keyword>
<comment type="caution">
    <text evidence="2">The sequence shown here is derived from an EMBL/GenBank/DDBJ whole genome shotgun (WGS) entry which is preliminary data.</text>
</comment>
<dbReference type="EMBL" id="CATKSH010000031">
    <property type="protein sequence ID" value="CAI9122058.1"/>
    <property type="molecule type" value="Genomic_DNA"/>
</dbReference>
<protein>
    <submittedName>
        <fullName evidence="2">YggT family protein</fullName>
    </submittedName>
</protein>
<dbReference type="Pfam" id="PF02325">
    <property type="entry name" value="CCB3_YggT"/>
    <property type="match status" value="1"/>
</dbReference>
<feature type="transmembrane region" description="Helical" evidence="1">
    <location>
        <begin position="12"/>
        <end position="36"/>
    </location>
</feature>
<sequence length="105" mass="11900">MLLLTIFNLLMLVIKLFTWALILSCLLSMLLAFGVLDPRNRLVWSAADFFNRVTEPVLAPVRNMLPRTGMMDFSPLVVLLVLQFIIVPGLRQLFLLLINHGTASF</sequence>
<evidence type="ECO:0000313" key="3">
    <source>
        <dbReference type="Proteomes" id="UP001176960"/>
    </source>
</evidence>